<organism evidence="1 2">
    <name type="scientific">Peronospora matthiolae</name>
    <dbReference type="NCBI Taxonomy" id="2874970"/>
    <lineage>
        <taxon>Eukaryota</taxon>
        <taxon>Sar</taxon>
        <taxon>Stramenopiles</taxon>
        <taxon>Oomycota</taxon>
        <taxon>Peronosporomycetes</taxon>
        <taxon>Peronosporales</taxon>
        <taxon>Peronosporaceae</taxon>
        <taxon>Peronospora</taxon>
    </lineage>
</organism>
<sequence length="143" mass="16032">MIDDNETKSEDDVVVKDHHDHENESLVVTNVLHHDYENESFVANVYHQLNEKKIVLVDMHHDHENVSVVMDPDHDHVSESGVAASTRHKNSGLPLIQACNPERSYSAQGIKCWSITQSPEFPLTVRGSAVSLVYASSVIVCFE</sequence>
<proteinExistence type="predicted"/>
<protein>
    <submittedName>
        <fullName evidence="1">Uncharacterized protein</fullName>
    </submittedName>
</protein>
<dbReference type="Proteomes" id="UP001162060">
    <property type="component" value="Unassembled WGS sequence"/>
</dbReference>
<evidence type="ECO:0000313" key="2">
    <source>
        <dbReference type="Proteomes" id="UP001162060"/>
    </source>
</evidence>
<gene>
    <name evidence="1" type="ORF">PM001_LOCUS20791</name>
</gene>
<comment type="caution">
    <text evidence="1">The sequence shown here is derived from an EMBL/GenBank/DDBJ whole genome shotgun (WGS) entry which is preliminary data.</text>
</comment>
<dbReference type="AlphaFoldDB" id="A0AAV1UM88"/>
<evidence type="ECO:0000313" key="1">
    <source>
        <dbReference type="EMBL" id="CAK7935641.1"/>
    </source>
</evidence>
<reference evidence="1" key="1">
    <citation type="submission" date="2024-01" db="EMBL/GenBank/DDBJ databases">
        <authorList>
            <person name="Webb A."/>
        </authorList>
    </citation>
    <scope>NUCLEOTIDE SEQUENCE</scope>
    <source>
        <strain evidence="1">Pm1</strain>
    </source>
</reference>
<name>A0AAV1UM88_9STRA</name>
<accession>A0AAV1UM88</accession>
<dbReference type="EMBL" id="CAKLBY020000222">
    <property type="protein sequence ID" value="CAK7935641.1"/>
    <property type="molecule type" value="Genomic_DNA"/>
</dbReference>